<protein>
    <submittedName>
        <fullName evidence="6">Nucleoid occlusion factor SlmA</fullName>
    </submittedName>
</protein>
<dbReference type="SUPFAM" id="SSF46689">
    <property type="entry name" value="Homeodomain-like"/>
    <property type="match status" value="1"/>
</dbReference>
<keyword evidence="2 4" id="KW-0238">DNA-binding</keyword>
<evidence type="ECO:0000256" key="1">
    <source>
        <dbReference type="ARBA" id="ARBA00023015"/>
    </source>
</evidence>
<dbReference type="PANTHER" id="PTHR47506:SF6">
    <property type="entry name" value="HTH-TYPE TRANSCRIPTIONAL REPRESSOR NEMR"/>
    <property type="match status" value="1"/>
</dbReference>
<dbReference type="OrthoDB" id="326421at2"/>
<dbReference type="InterPro" id="IPR009057">
    <property type="entry name" value="Homeodomain-like_sf"/>
</dbReference>
<dbReference type="PANTHER" id="PTHR47506">
    <property type="entry name" value="TRANSCRIPTIONAL REGULATORY PROTEIN"/>
    <property type="match status" value="1"/>
</dbReference>
<dbReference type="Pfam" id="PF16925">
    <property type="entry name" value="TetR_C_13"/>
    <property type="match status" value="1"/>
</dbReference>
<gene>
    <name evidence="6" type="primary">slmA_2</name>
    <name evidence="6" type="ORF">VTH8203_03691</name>
</gene>
<dbReference type="InterPro" id="IPR011075">
    <property type="entry name" value="TetR_C"/>
</dbReference>
<proteinExistence type="predicted"/>
<accession>A0A240EP81</accession>
<feature type="DNA-binding region" description="H-T-H motif" evidence="4">
    <location>
        <begin position="28"/>
        <end position="47"/>
    </location>
</feature>
<dbReference type="EMBL" id="OANU01000092">
    <property type="protein sequence ID" value="SNX50043.1"/>
    <property type="molecule type" value="Genomic_DNA"/>
</dbReference>
<dbReference type="Gene3D" id="1.10.357.10">
    <property type="entry name" value="Tetracycline Repressor, domain 2"/>
    <property type="match status" value="1"/>
</dbReference>
<dbReference type="InterPro" id="IPR036271">
    <property type="entry name" value="Tet_transcr_reg_TetR-rel_C_sf"/>
</dbReference>
<sequence>MSKGKLTKEHILTQAFGIASHEGLESLTIGELAKQCQMSKSGLFAHFNSKVNLQVAVVEYADATFQSRVIAPVREHQHERMSDKLRHLIDNWMSWNQSFQGSCLFIDAWRDNRQDELQASLRKAIHRWIGYLTIQIEKAVDRGEFKKDLDAKQAAFELYGHYLSAHVFYSLVGQQESSQRFWNSVTKSFESWSR</sequence>
<dbReference type="InterPro" id="IPR001647">
    <property type="entry name" value="HTH_TetR"/>
</dbReference>
<keyword evidence="3" id="KW-0804">Transcription</keyword>
<feature type="domain" description="HTH tetR-type" evidence="5">
    <location>
        <begin position="5"/>
        <end position="65"/>
    </location>
</feature>
<dbReference type="Proteomes" id="UP000219336">
    <property type="component" value="Unassembled WGS sequence"/>
</dbReference>
<dbReference type="AlphaFoldDB" id="A0A240EP81"/>
<evidence type="ECO:0000256" key="2">
    <source>
        <dbReference type="ARBA" id="ARBA00023125"/>
    </source>
</evidence>
<name>A0A240EP81_9VIBR</name>
<dbReference type="GO" id="GO:0003677">
    <property type="term" value="F:DNA binding"/>
    <property type="evidence" value="ECO:0007669"/>
    <property type="project" value="UniProtKB-UniRule"/>
</dbReference>
<evidence type="ECO:0000259" key="5">
    <source>
        <dbReference type="PROSITE" id="PS50977"/>
    </source>
</evidence>
<evidence type="ECO:0000313" key="6">
    <source>
        <dbReference type="EMBL" id="SNX50043.1"/>
    </source>
</evidence>
<keyword evidence="1" id="KW-0805">Transcription regulation</keyword>
<evidence type="ECO:0000313" key="7">
    <source>
        <dbReference type="Proteomes" id="UP000219336"/>
    </source>
</evidence>
<evidence type="ECO:0000256" key="3">
    <source>
        <dbReference type="ARBA" id="ARBA00023163"/>
    </source>
</evidence>
<dbReference type="PROSITE" id="PS50977">
    <property type="entry name" value="HTH_TETR_2"/>
    <property type="match status" value="1"/>
</dbReference>
<dbReference type="Gene3D" id="1.10.10.60">
    <property type="entry name" value="Homeodomain-like"/>
    <property type="match status" value="1"/>
</dbReference>
<evidence type="ECO:0000256" key="4">
    <source>
        <dbReference type="PROSITE-ProRule" id="PRU00335"/>
    </source>
</evidence>
<organism evidence="6 7">
    <name type="scientific">Vibrio thalassae</name>
    <dbReference type="NCBI Taxonomy" id="1243014"/>
    <lineage>
        <taxon>Bacteria</taxon>
        <taxon>Pseudomonadati</taxon>
        <taxon>Pseudomonadota</taxon>
        <taxon>Gammaproteobacteria</taxon>
        <taxon>Vibrionales</taxon>
        <taxon>Vibrionaceae</taxon>
        <taxon>Vibrio</taxon>
    </lineage>
</organism>
<reference evidence="7" key="1">
    <citation type="submission" date="2016-06" db="EMBL/GenBank/DDBJ databases">
        <authorList>
            <person name="Rodrigo-Torres L."/>
            <person name="Arahal R.D."/>
            <person name="Lucena T."/>
        </authorList>
    </citation>
    <scope>NUCLEOTIDE SEQUENCE [LARGE SCALE GENOMIC DNA]</scope>
    <source>
        <strain evidence="7">CECT8203</strain>
    </source>
</reference>
<keyword evidence="7" id="KW-1185">Reference proteome</keyword>
<dbReference type="RefSeq" id="WP_096994984.1">
    <property type="nucleotide sequence ID" value="NZ_JBHSII010000011.1"/>
</dbReference>
<dbReference type="SUPFAM" id="SSF48498">
    <property type="entry name" value="Tetracyclin repressor-like, C-terminal domain"/>
    <property type="match status" value="1"/>
</dbReference>
<dbReference type="Pfam" id="PF00440">
    <property type="entry name" value="TetR_N"/>
    <property type="match status" value="1"/>
</dbReference>